<comment type="caution">
    <text evidence="1">The sequence shown here is derived from an EMBL/GenBank/DDBJ whole genome shotgun (WGS) entry which is preliminary data.</text>
</comment>
<evidence type="ECO:0008006" key="3">
    <source>
        <dbReference type="Google" id="ProtNLM"/>
    </source>
</evidence>
<sequence length="435" mass="46663">MNRMIPLLPAALAALSGCAIFSRTEPVVLRRYATHTVVQDSASAVRITVFALPVPAAPSTATVLTSLSPEAQAEMVKAMAARTGGDARALVQALALPIREASSTPSFQDRTRISRRLVFSLDHSSSSAADRISDARIIVRPVNGSQFVSWNRIENPRETVDVGKLSLSRERNTGAELGLALPFLSATPSLSASAATTLQEEMVLRRQRTPLTGTLTATEAVLLQQGDIETDLSGNITADFDMVVPHGGYYTVFTASLPDACGGAPSFNRQTTRYAAAGLNAPSDTGRGAGGPAPVGVNVELQYTLRHVPAGDRTLPEGDDAAEFRKGRDTIRLVEILPGEALRFAVFQLRIAGDSIEIEGAAPSARADRRNVLEFGTFEEAVDMLAWIRRCTVAKLGYPLWAGNRAMTDGDRAAMHVWRAPVNYKGDEGELPLRR</sequence>
<evidence type="ECO:0000313" key="1">
    <source>
        <dbReference type="EMBL" id="MBB6071320.1"/>
    </source>
</evidence>
<dbReference type="Proteomes" id="UP000582837">
    <property type="component" value="Unassembled WGS sequence"/>
</dbReference>
<organism evidence="1 2">
    <name type="scientific">Longimicrobium terrae</name>
    <dbReference type="NCBI Taxonomy" id="1639882"/>
    <lineage>
        <taxon>Bacteria</taxon>
        <taxon>Pseudomonadati</taxon>
        <taxon>Gemmatimonadota</taxon>
        <taxon>Longimicrobiia</taxon>
        <taxon>Longimicrobiales</taxon>
        <taxon>Longimicrobiaceae</taxon>
        <taxon>Longimicrobium</taxon>
    </lineage>
</organism>
<dbReference type="EMBL" id="JACHIA010000008">
    <property type="protein sequence ID" value="MBB6071320.1"/>
    <property type="molecule type" value="Genomic_DNA"/>
</dbReference>
<dbReference type="AlphaFoldDB" id="A0A841GZX1"/>
<reference evidence="1 2" key="1">
    <citation type="submission" date="2020-08" db="EMBL/GenBank/DDBJ databases">
        <title>Genomic Encyclopedia of Type Strains, Phase IV (KMG-IV): sequencing the most valuable type-strain genomes for metagenomic binning, comparative biology and taxonomic classification.</title>
        <authorList>
            <person name="Goeker M."/>
        </authorList>
    </citation>
    <scope>NUCLEOTIDE SEQUENCE [LARGE SCALE GENOMIC DNA]</scope>
    <source>
        <strain evidence="1 2">DSM 29007</strain>
    </source>
</reference>
<accession>A0A841GZX1</accession>
<keyword evidence="2" id="KW-1185">Reference proteome</keyword>
<dbReference type="PROSITE" id="PS51257">
    <property type="entry name" value="PROKAR_LIPOPROTEIN"/>
    <property type="match status" value="1"/>
</dbReference>
<protein>
    <recommendedName>
        <fullName evidence="3">Lipoprotein</fullName>
    </recommendedName>
</protein>
<evidence type="ECO:0000313" key="2">
    <source>
        <dbReference type="Proteomes" id="UP000582837"/>
    </source>
</evidence>
<dbReference type="RefSeq" id="WP_170036883.1">
    <property type="nucleotide sequence ID" value="NZ_JABDTL010000002.1"/>
</dbReference>
<gene>
    <name evidence="1" type="ORF">HNQ61_002944</name>
</gene>
<name>A0A841GZX1_9BACT</name>
<proteinExistence type="predicted"/>